<dbReference type="AlphaFoldDB" id="A0A512AMD9"/>
<keyword evidence="5" id="KW-1185">Reference proteome</keyword>
<dbReference type="GO" id="GO:0050660">
    <property type="term" value="F:flavin adenine dinucleotide binding"/>
    <property type="evidence" value="ECO:0007669"/>
    <property type="project" value="InterPro"/>
</dbReference>
<dbReference type="Proteomes" id="UP000321464">
    <property type="component" value="Unassembled WGS sequence"/>
</dbReference>
<name>A0A512AMD9_9SPHN</name>
<dbReference type="PRINTS" id="PR00368">
    <property type="entry name" value="FADPNR"/>
</dbReference>
<keyword evidence="2" id="KW-0274">FAD</keyword>
<evidence type="ECO:0000256" key="3">
    <source>
        <dbReference type="ARBA" id="ARBA00023002"/>
    </source>
</evidence>
<sequence>MTTLKMEHPAASGADSVDLSALAADPAALRAALAEADPATLMLVLVQLTGDHGLLERARPHITGPMNYHETMPDDLRAEIRTRLADTLLDYARTGDPLPPLPEGDFLQEMLSTAVGEHVSADYTAMMREDLEAAQPDPRGLIWRHRPEPAALEHFPVVIIGAGMSGVCAAIRLGQAGIPFTIIEKNAAVGGSWYENFYPGCGVDTPNHFYSYSFELNHEWSHFFAKREELWTYFERATDKYGVREHIRFETEVSSATYDSASGTWDVATRDASGAVTHLKARAVISAVGVLNRPKLPDIEGRETFAGTAVHTAQWQEGLDLKGKRVVMVGTGASGQQVGPTIAPDVAKLTILQRSPHWVVPNPNYFAEVSEGMKWVLAHVPFFARWYRFQLFWAFADGLHASLQVDPAWDDGGKSINQVNARHRQFMERFLQSKLAGREDLIAKCTPSYPPYGKRILVDNNWYEMLQRPNVDLLTGGIAKIVPEGVVMADGTLVEADVIIYATGFQASKMLSPMTITGEGGRDLHKVWGPDDATAYIGTMVPGFPNFFMLMGPNTGLAHGGNVIFITECQMRLILTALREVLETGAKAIDVTPEAHDAYVADVDERHARMVWTHKGLTNWYRNEAGRVFALLPYRLVDYWKMTKTFKPEDFSLR</sequence>
<dbReference type="InterPro" id="IPR036188">
    <property type="entry name" value="FAD/NAD-bd_sf"/>
</dbReference>
<dbReference type="PRINTS" id="PR00411">
    <property type="entry name" value="PNDRDTASEI"/>
</dbReference>
<keyword evidence="3" id="KW-0560">Oxidoreductase</keyword>
<dbReference type="OrthoDB" id="312624at2"/>
<evidence type="ECO:0000256" key="2">
    <source>
        <dbReference type="ARBA" id="ARBA00022827"/>
    </source>
</evidence>
<evidence type="ECO:0000313" key="4">
    <source>
        <dbReference type="EMBL" id="GEO00868.1"/>
    </source>
</evidence>
<comment type="caution">
    <text evidence="4">The sequence shown here is derived from an EMBL/GenBank/DDBJ whole genome shotgun (WGS) entry which is preliminary data.</text>
</comment>
<dbReference type="Gene3D" id="3.50.50.60">
    <property type="entry name" value="FAD/NAD(P)-binding domain"/>
    <property type="match status" value="2"/>
</dbReference>
<evidence type="ECO:0000256" key="1">
    <source>
        <dbReference type="ARBA" id="ARBA00022630"/>
    </source>
</evidence>
<dbReference type="GO" id="GO:0050661">
    <property type="term" value="F:NADP binding"/>
    <property type="evidence" value="ECO:0007669"/>
    <property type="project" value="InterPro"/>
</dbReference>
<dbReference type="EMBL" id="BJYR01000018">
    <property type="protein sequence ID" value="GEO00868.1"/>
    <property type="molecule type" value="Genomic_DNA"/>
</dbReference>
<dbReference type="PANTHER" id="PTHR42877">
    <property type="entry name" value="L-ORNITHINE N(5)-MONOOXYGENASE-RELATED"/>
    <property type="match status" value="1"/>
</dbReference>
<evidence type="ECO:0000313" key="5">
    <source>
        <dbReference type="Proteomes" id="UP000321464"/>
    </source>
</evidence>
<organism evidence="4 5">
    <name type="scientific">Novosphingobium sediminis</name>
    <dbReference type="NCBI Taxonomy" id="707214"/>
    <lineage>
        <taxon>Bacteria</taxon>
        <taxon>Pseudomonadati</taxon>
        <taxon>Pseudomonadota</taxon>
        <taxon>Alphaproteobacteria</taxon>
        <taxon>Sphingomonadales</taxon>
        <taxon>Sphingomonadaceae</taxon>
        <taxon>Novosphingobium</taxon>
    </lineage>
</organism>
<proteinExistence type="predicted"/>
<dbReference type="PANTHER" id="PTHR42877:SF4">
    <property type="entry name" value="FAD_NAD(P)-BINDING DOMAIN-CONTAINING PROTEIN-RELATED"/>
    <property type="match status" value="1"/>
</dbReference>
<dbReference type="SUPFAM" id="SSF51905">
    <property type="entry name" value="FAD/NAD(P)-binding domain"/>
    <property type="match status" value="2"/>
</dbReference>
<dbReference type="Pfam" id="PF00743">
    <property type="entry name" value="FMO-like"/>
    <property type="match status" value="1"/>
</dbReference>
<keyword evidence="4" id="KW-0503">Monooxygenase</keyword>
<gene>
    <name evidence="4" type="ORF">NSE01_27000</name>
</gene>
<dbReference type="InterPro" id="IPR051209">
    <property type="entry name" value="FAD-bind_Monooxygenase_sf"/>
</dbReference>
<protein>
    <submittedName>
        <fullName evidence="4">Monooxygenase</fullName>
    </submittedName>
</protein>
<dbReference type="GO" id="GO:0004499">
    <property type="term" value="F:N,N-dimethylaniline monooxygenase activity"/>
    <property type="evidence" value="ECO:0007669"/>
    <property type="project" value="InterPro"/>
</dbReference>
<dbReference type="InterPro" id="IPR020946">
    <property type="entry name" value="Flavin_mOase-like"/>
</dbReference>
<dbReference type="RefSeq" id="WP_147160202.1">
    <property type="nucleotide sequence ID" value="NZ_BJYR01000018.1"/>
</dbReference>
<keyword evidence="1" id="KW-0285">Flavoprotein</keyword>
<reference evidence="4 5" key="1">
    <citation type="submission" date="2019-07" db="EMBL/GenBank/DDBJ databases">
        <title>Whole genome shotgun sequence of Novosphingobium sediminis NBRC 106119.</title>
        <authorList>
            <person name="Hosoyama A."/>
            <person name="Uohara A."/>
            <person name="Ohji S."/>
            <person name="Ichikawa N."/>
        </authorList>
    </citation>
    <scope>NUCLEOTIDE SEQUENCE [LARGE SCALE GENOMIC DNA]</scope>
    <source>
        <strain evidence="4 5">NBRC 106119</strain>
    </source>
</reference>
<accession>A0A512AMD9</accession>